<proteinExistence type="predicted"/>
<sequence>MPQEVAADLLEVYGIRLARARESGEYGAGEIADLVMQLPAGSRVWAAVGGWAALTVEARQIQVVEYQMRAIWHAYTGGKGKRPKPPEAPTGWLVEQQEEQRKAAQWADRAAAWRAHYAEHREEMQRRAAAFRLKPDTQDEQK</sequence>
<dbReference type="AlphaFoldDB" id="A0A3L9L8W3"/>
<name>A0A3L9L8W3_9MICC</name>
<evidence type="ECO:0000313" key="1">
    <source>
        <dbReference type="EMBL" id="RLY94798.1"/>
    </source>
</evidence>
<dbReference type="Proteomes" id="UP000277871">
    <property type="component" value="Unassembled WGS sequence"/>
</dbReference>
<evidence type="ECO:0000313" key="2">
    <source>
        <dbReference type="Proteomes" id="UP000277871"/>
    </source>
</evidence>
<gene>
    <name evidence="1" type="ORF">EAE32_06570</name>
</gene>
<protein>
    <submittedName>
        <fullName evidence="1">Uncharacterized protein</fullName>
    </submittedName>
</protein>
<reference evidence="1 2" key="1">
    <citation type="submission" date="2018-10" db="EMBL/GenBank/DDBJ databases">
        <title>Kocuria tytonicola, new bacteria from the preen glands of American barn owls (Tyto furcata).</title>
        <authorList>
            <person name="Braun M.S."/>
            <person name="Wang E."/>
            <person name="Zimmermann S."/>
            <person name="Boutin S."/>
            <person name="Wagner H."/>
            <person name="Wink M."/>
        </authorList>
    </citation>
    <scope>NUCLEOTIDE SEQUENCE [LARGE SCALE GENOMIC DNA]</scope>
    <source>
        <strain evidence="1 2">473</strain>
    </source>
</reference>
<comment type="caution">
    <text evidence="1">The sequence shown here is derived from an EMBL/GenBank/DDBJ whole genome shotgun (WGS) entry which is preliminary data.</text>
</comment>
<accession>A0A3L9L8W3</accession>
<organism evidence="1 2">
    <name type="scientific">Kocuria tytonicola</name>
    <dbReference type="NCBI Taxonomy" id="2055946"/>
    <lineage>
        <taxon>Bacteria</taxon>
        <taxon>Bacillati</taxon>
        <taxon>Actinomycetota</taxon>
        <taxon>Actinomycetes</taxon>
        <taxon>Micrococcales</taxon>
        <taxon>Micrococcaceae</taxon>
        <taxon>Kocuria</taxon>
    </lineage>
</organism>
<dbReference type="RefSeq" id="WP_121864534.1">
    <property type="nucleotide sequence ID" value="NZ_RDEX01000001.1"/>
</dbReference>
<dbReference type="EMBL" id="RDEX01000001">
    <property type="protein sequence ID" value="RLY94798.1"/>
    <property type="molecule type" value="Genomic_DNA"/>
</dbReference>
<keyword evidence="2" id="KW-1185">Reference proteome</keyword>